<sequence>MKRILLAILILAGCGHKAPPPGKPDVDGPEVNILSPQDGSMVSGQFKVVVRAEDKSGVSLVELYVGGEKFGADSVSPFEFILNADSIPDSLVSLMAKARDNWDNWGKSPAVKIRIKKESENDKNPGN</sequence>
<proteinExistence type="predicted"/>
<dbReference type="Gene3D" id="2.60.40.10">
    <property type="entry name" value="Immunoglobulins"/>
    <property type="match status" value="1"/>
</dbReference>
<organism evidence="1">
    <name type="scientific">candidate division WOR-3 bacterium</name>
    <dbReference type="NCBI Taxonomy" id="2052148"/>
    <lineage>
        <taxon>Bacteria</taxon>
        <taxon>Bacteria division WOR-3</taxon>
    </lineage>
</organism>
<dbReference type="Proteomes" id="UP000885931">
    <property type="component" value="Unassembled WGS sequence"/>
</dbReference>
<dbReference type="EMBL" id="DRBW01000187">
    <property type="protein sequence ID" value="HDM90534.1"/>
    <property type="molecule type" value="Genomic_DNA"/>
</dbReference>
<reference evidence="1" key="1">
    <citation type="journal article" date="2020" name="mSystems">
        <title>Genome- and Community-Level Interaction Insights into Carbon Utilization and Element Cycling Functions of Hydrothermarchaeota in Hydrothermal Sediment.</title>
        <authorList>
            <person name="Zhou Z."/>
            <person name="Liu Y."/>
            <person name="Xu W."/>
            <person name="Pan J."/>
            <person name="Luo Z.H."/>
            <person name="Li M."/>
        </authorList>
    </citation>
    <scope>NUCLEOTIDE SEQUENCE [LARGE SCALE GENOMIC DNA]</scope>
    <source>
        <strain evidence="1">HyVt-237</strain>
    </source>
</reference>
<name>A0A7C1BEU7_UNCW3</name>
<dbReference type="Pfam" id="PF17957">
    <property type="entry name" value="Big_7"/>
    <property type="match status" value="1"/>
</dbReference>
<dbReference type="AlphaFoldDB" id="A0A7C1BEU7"/>
<protein>
    <submittedName>
        <fullName evidence="1">Uncharacterized protein</fullName>
    </submittedName>
</protein>
<dbReference type="InterPro" id="IPR013783">
    <property type="entry name" value="Ig-like_fold"/>
</dbReference>
<comment type="caution">
    <text evidence="1">The sequence shown here is derived from an EMBL/GenBank/DDBJ whole genome shotgun (WGS) entry which is preliminary data.</text>
</comment>
<evidence type="ECO:0000313" key="1">
    <source>
        <dbReference type="EMBL" id="HDM90534.1"/>
    </source>
</evidence>
<accession>A0A7C1BEU7</accession>
<gene>
    <name evidence="1" type="ORF">ENG67_04935</name>
</gene>